<keyword evidence="2" id="KW-0732">Signal</keyword>
<feature type="chain" id="PRO_5036497270" evidence="2">
    <location>
        <begin position="27"/>
        <end position="126"/>
    </location>
</feature>
<dbReference type="OrthoDB" id="6432987at2759"/>
<evidence type="ECO:0000256" key="2">
    <source>
        <dbReference type="SAM" id="SignalP"/>
    </source>
</evidence>
<accession>A0A8X6Q9L1</accession>
<comment type="caution">
    <text evidence="3">The sequence shown here is derived from an EMBL/GenBank/DDBJ whole genome shotgun (WGS) entry which is preliminary data.</text>
</comment>
<dbReference type="AlphaFoldDB" id="A0A8X6Q9L1"/>
<sequence>MHACGHAQLFLSHSLFLLHFARFRLGRSLSFAALGAGINLPPSSAYFDRNMEDGGGGKEWQFSRHCPPHPVTRGLPVDSQPGGEGSDNDKKTNNRLRHPASEVSRAPMMETQVPIHYHSAPSFIQL</sequence>
<dbReference type="EMBL" id="BMAW01029693">
    <property type="protein sequence ID" value="GFU13241.1"/>
    <property type="molecule type" value="Genomic_DNA"/>
</dbReference>
<proteinExistence type="predicted"/>
<gene>
    <name evidence="3" type="ORF">NPIL_510341</name>
</gene>
<feature type="region of interest" description="Disordered" evidence="1">
    <location>
        <begin position="57"/>
        <end position="106"/>
    </location>
</feature>
<feature type="signal peptide" evidence="2">
    <location>
        <begin position="1"/>
        <end position="26"/>
    </location>
</feature>
<reference evidence="3" key="1">
    <citation type="submission" date="2020-08" db="EMBL/GenBank/DDBJ databases">
        <title>Multicomponent nature underlies the extraordinary mechanical properties of spider dragline silk.</title>
        <authorList>
            <person name="Kono N."/>
            <person name="Nakamura H."/>
            <person name="Mori M."/>
            <person name="Yoshida Y."/>
            <person name="Ohtoshi R."/>
            <person name="Malay A.D."/>
            <person name="Moran D.A.P."/>
            <person name="Tomita M."/>
            <person name="Numata K."/>
            <person name="Arakawa K."/>
        </authorList>
    </citation>
    <scope>NUCLEOTIDE SEQUENCE</scope>
</reference>
<keyword evidence="4" id="KW-1185">Reference proteome</keyword>
<protein>
    <submittedName>
        <fullName evidence="3">Uncharacterized protein</fullName>
    </submittedName>
</protein>
<dbReference type="Proteomes" id="UP000887013">
    <property type="component" value="Unassembled WGS sequence"/>
</dbReference>
<name>A0A8X6Q9L1_NEPPI</name>
<evidence type="ECO:0000313" key="3">
    <source>
        <dbReference type="EMBL" id="GFU13241.1"/>
    </source>
</evidence>
<evidence type="ECO:0000256" key="1">
    <source>
        <dbReference type="SAM" id="MobiDB-lite"/>
    </source>
</evidence>
<organism evidence="3 4">
    <name type="scientific">Nephila pilipes</name>
    <name type="common">Giant wood spider</name>
    <name type="synonym">Nephila maculata</name>
    <dbReference type="NCBI Taxonomy" id="299642"/>
    <lineage>
        <taxon>Eukaryota</taxon>
        <taxon>Metazoa</taxon>
        <taxon>Ecdysozoa</taxon>
        <taxon>Arthropoda</taxon>
        <taxon>Chelicerata</taxon>
        <taxon>Arachnida</taxon>
        <taxon>Araneae</taxon>
        <taxon>Araneomorphae</taxon>
        <taxon>Entelegynae</taxon>
        <taxon>Araneoidea</taxon>
        <taxon>Nephilidae</taxon>
        <taxon>Nephila</taxon>
    </lineage>
</organism>
<evidence type="ECO:0000313" key="4">
    <source>
        <dbReference type="Proteomes" id="UP000887013"/>
    </source>
</evidence>